<evidence type="ECO:0000256" key="1">
    <source>
        <dbReference type="ARBA" id="ARBA00005800"/>
    </source>
</evidence>
<dbReference type="InterPro" id="IPR024441">
    <property type="entry name" value="Homeodomain1_C"/>
</dbReference>
<evidence type="ECO:0000256" key="4">
    <source>
        <dbReference type="ARBA" id="ARBA00023242"/>
    </source>
</evidence>
<comment type="subcellular location">
    <subcellularLocation>
        <location evidence="5">Nucleus</location>
    </subcellularLocation>
</comment>
<keyword evidence="3 5" id="KW-0371">Homeobox</keyword>
<dbReference type="GO" id="GO:0003677">
    <property type="term" value="F:DNA binding"/>
    <property type="evidence" value="ECO:0007669"/>
    <property type="project" value="UniProtKB-UniRule"/>
</dbReference>
<evidence type="ECO:0000313" key="8">
    <source>
        <dbReference type="EMBL" id="AGS09282.1"/>
    </source>
</evidence>
<dbReference type="SUPFAM" id="SSF46689">
    <property type="entry name" value="Homeodomain-like"/>
    <property type="match status" value="1"/>
</dbReference>
<dbReference type="Pfam" id="PF12731">
    <property type="entry name" value="Mating_N"/>
    <property type="match status" value="1"/>
</dbReference>
<reference evidence="8" key="2">
    <citation type="submission" date="2013-06" db="EMBL/GenBank/DDBJ databases">
        <authorList>
            <person name="van Diepen L.T.A."/>
            <person name="Olson A."/>
            <person name="Ihrmark K."/>
            <person name="Stenlid J."/>
            <person name="James T.Y."/>
        </authorList>
    </citation>
    <scope>NUCLEOTIDE SEQUENCE</scope>
    <source>
        <strain evidence="8">Sa_16-4</strain>
    </source>
</reference>
<organism evidence="8">
    <name type="scientific">Heterobasidion annosum</name>
    <name type="common">Root rot fungus</name>
    <name type="synonym">Polyporus annosus</name>
    <dbReference type="NCBI Taxonomy" id="13563"/>
    <lineage>
        <taxon>Eukaryota</taxon>
        <taxon>Fungi</taxon>
        <taxon>Dikarya</taxon>
        <taxon>Basidiomycota</taxon>
        <taxon>Agaricomycotina</taxon>
        <taxon>Agaricomycetes</taxon>
        <taxon>Russulales</taxon>
        <taxon>Bondarzewiaceae</taxon>
        <taxon>Heterobasidion</taxon>
        <taxon>Heterobasidion annosum species complex</taxon>
    </lineage>
</organism>
<sequence length="617" mass="68561">MPRHRLFHHFENAQNDLLSALVEGPTALEIFERQWVRLSAAFDQEARLDHVDEEFMTMAHTTASIVSTLTGSFLHLENKATNIYKTLSKDVQDTLATGLPFSHQVSSEFEFSAAHRWLTQNIHDPYPSASIKQELAQSCELSVDSISKWFHNARRYIGWTALARFHFGGRRSAMVQAARRAYIESDDTQPLPLHIEHAFSVIRKNIDSLQSDARLPFPHTMGRDPLEGRNADPAGPIVPDEQLGVTQSKGHEQPQSVNIVRDTAPLDESFGSPKFLSSTWDDSEEDTTPPPPIAGSKRRADLETEIEQNMQAARTGGVRPFKRQRSECTHILVEPSSPTSELPTSLNPQVSCIPERASMISLQPIPIPPPVATLPSTSSSTQPSNNHLTNRKRRLSDASSDVASKRPRNMRSGTRTQSVSDPFPRSVHEFVQDTVFLEDWYQTSTDAGSETFINDLPSIPSPATTALNTPSIDSSYCELPVLPQDTIVYSQQVDLSEEDFRVMIASSYDMSSDFIPDDLGVLEMWSSLDDLFPSSCTGPSNLPTAQPVQSIINLDFKSENNFQIEHNAQSLPPSLLNASMQLSYGSSFSSPICQDVGCSIVGNEPQEFAEWPTSMYQ</sequence>
<proteinExistence type="inferred from homology"/>
<evidence type="ECO:0000256" key="5">
    <source>
        <dbReference type="PROSITE-ProRule" id="PRU00108"/>
    </source>
</evidence>
<dbReference type="Pfam" id="PF12737">
    <property type="entry name" value="Mating_C"/>
    <property type="match status" value="1"/>
</dbReference>
<feature type="domain" description="Homeobox" evidence="7">
    <location>
        <begin position="124"/>
        <end position="160"/>
    </location>
</feature>
<keyword evidence="4 5" id="KW-0539">Nucleus</keyword>
<feature type="compositionally biased region" description="Polar residues" evidence="6">
    <location>
        <begin position="411"/>
        <end position="420"/>
    </location>
</feature>
<dbReference type="EMBL" id="KF280369">
    <property type="protein sequence ID" value="AGS09282.1"/>
    <property type="molecule type" value="Genomic_DNA"/>
</dbReference>
<dbReference type="InterPro" id="IPR024333">
    <property type="entry name" value="Mating-type_A-alpha/beta_1_N"/>
</dbReference>
<feature type="region of interest" description="Disordered" evidence="6">
    <location>
        <begin position="365"/>
        <end position="421"/>
    </location>
</feature>
<evidence type="ECO:0000256" key="6">
    <source>
        <dbReference type="SAM" id="MobiDB-lite"/>
    </source>
</evidence>
<dbReference type="Pfam" id="PF05920">
    <property type="entry name" value="Homeobox_KN"/>
    <property type="match status" value="1"/>
</dbReference>
<dbReference type="GO" id="GO:0005634">
    <property type="term" value="C:nucleus"/>
    <property type="evidence" value="ECO:0007669"/>
    <property type="project" value="UniProtKB-SubCell"/>
</dbReference>
<dbReference type="Gene3D" id="1.10.10.60">
    <property type="entry name" value="Homeodomain-like"/>
    <property type="match status" value="1"/>
</dbReference>
<name>S5REZ8_HETAN</name>
<accession>S5REZ8</accession>
<dbReference type="PROSITE" id="PS50071">
    <property type="entry name" value="HOMEOBOX_2"/>
    <property type="match status" value="1"/>
</dbReference>
<comment type="similarity">
    <text evidence="1">Belongs to the TALE/M-ATYP homeobox family.</text>
</comment>
<dbReference type="InterPro" id="IPR009057">
    <property type="entry name" value="Homeodomain-like_sf"/>
</dbReference>
<evidence type="ECO:0000256" key="3">
    <source>
        <dbReference type="ARBA" id="ARBA00023155"/>
    </source>
</evidence>
<dbReference type="InterPro" id="IPR001356">
    <property type="entry name" value="HD"/>
</dbReference>
<evidence type="ECO:0000256" key="2">
    <source>
        <dbReference type="ARBA" id="ARBA00023125"/>
    </source>
</evidence>
<protein>
    <submittedName>
        <fullName evidence="8">B1 homeodomain mating type protein</fullName>
    </submittedName>
</protein>
<dbReference type="GO" id="GO:0006355">
    <property type="term" value="P:regulation of DNA-templated transcription"/>
    <property type="evidence" value="ECO:0007669"/>
    <property type="project" value="InterPro"/>
</dbReference>
<feature type="compositionally biased region" description="Low complexity" evidence="6">
    <location>
        <begin position="375"/>
        <end position="386"/>
    </location>
</feature>
<reference evidence="8" key="1">
    <citation type="journal article" date="2013" name="Mol. Biol. Evol.">
        <title>Extensive trans-specific polymorphism at the mating type locus of the root decay fungus heterobasidion.</title>
        <authorList>
            <person name="van Diepen L.T."/>
            <person name="Olson A."/>
            <person name="Ihrmark K."/>
            <person name="Stenlid J."/>
            <person name="James T.Y."/>
        </authorList>
    </citation>
    <scope>NUCLEOTIDE SEQUENCE</scope>
    <source>
        <strain evidence="8">Sa_16-4</strain>
    </source>
</reference>
<feature type="DNA-binding region" description="Homeobox" evidence="5">
    <location>
        <begin position="126"/>
        <end position="161"/>
    </location>
</feature>
<dbReference type="CDD" id="cd00086">
    <property type="entry name" value="homeodomain"/>
    <property type="match status" value="1"/>
</dbReference>
<keyword evidence="2 5" id="KW-0238">DNA-binding</keyword>
<dbReference type="InterPro" id="IPR008422">
    <property type="entry name" value="KN_HD"/>
</dbReference>
<evidence type="ECO:0000259" key="7">
    <source>
        <dbReference type="PROSITE" id="PS50071"/>
    </source>
</evidence>
<feature type="region of interest" description="Disordered" evidence="6">
    <location>
        <begin position="264"/>
        <end position="300"/>
    </location>
</feature>
<dbReference type="AlphaFoldDB" id="S5REZ8"/>